<evidence type="ECO:0000256" key="2">
    <source>
        <dbReference type="ARBA" id="ARBA00047960"/>
    </source>
</evidence>
<dbReference type="OrthoDB" id="202840at2759"/>
<dbReference type="RefSeq" id="XP_010248269.1">
    <property type="nucleotide sequence ID" value="XM_010249967.1"/>
</dbReference>
<evidence type="ECO:0000313" key="6">
    <source>
        <dbReference type="RefSeq" id="XP_010248269.1"/>
    </source>
</evidence>
<comment type="catalytic activity">
    <reaction evidence="2 3">
        <text>RX + glutathione = an S-substituted glutathione + a halide anion + H(+)</text>
        <dbReference type="Rhea" id="RHEA:16437"/>
        <dbReference type="ChEBI" id="CHEBI:15378"/>
        <dbReference type="ChEBI" id="CHEBI:16042"/>
        <dbReference type="ChEBI" id="CHEBI:17792"/>
        <dbReference type="ChEBI" id="CHEBI:57925"/>
        <dbReference type="ChEBI" id="CHEBI:90779"/>
        <dbReference type="EC" id="2.5.1.18"/>
    </reaction>
</comment>
<dbReference type="Gene3D" id="1.20.1050.10">
    <property type="match status" value="1"/>
</dbReference>
<feature type="domain" description="GST C-terminal" evidence="4">
    <location>
        <begin position="10"/>
        <end position="133"/>
    </location>
</feature>
<sequence length="145" mass="16804">WPEHPLLPKDAQERATARFWAKFAEDKVTCVWKFFYSRGEEHGEEDKKEILEMLRSIEEHGLGEKKFLGGDTIGLADLAFFVVVHWLGVIEDVTGVKLLEAHKFPRLVAWIHDFKEVGVIKENLPDPEKMVAFFKRVREKIQTSA</sequence>
<dbReference type="InterPro" id="IPR045074">
    <property type="entry name" value="GST_C_Tau"/>
</dbReference>
<keyword evidence="1 3" id="KW-0808">Transferase</keyword>
<accession>A0A1U7ZAU8</accession>
<dbReference type="GO" id="GO:0006749">
    <property type="term" value="P:glutathione metabolic process"/>
    <property type="evidence" value="ECO:0000318"/>
    <property type="project" value="GO_Central"/>
</dbReference>
<dbReference type="EC" id="2.5.1.18" evidence="3"/>
<dbReference type="CDD" id="cd03185">
    <property type="entry name" value="GST_C_Tau"/>
    <property type="match status" value="1"/>
</dbReference>
<evidence type="ECO:0000256" key="1">
    <source>
        <dbReference type="ARBA" id="ARBA00022679"/>
    </source>
</evidence>
<feature type="non-terminal residue" evidence="6">
    <location>
        <position position="1"/>
    </location>
</feature>
<comment type="subcellular location">
    <subcellularLocation>
        <location evidence="3">Cytoplasm</location>
        <location evidence="3">Cytosol</location>
    </subcellularLocation>
</comment>
<dbReference type="STRING" id="4432.A0A1U7ZAU8"/>
<evidence type="ECO:0000259" key="4">
    <source>
        <dbReference type="PROSITE" id="PS50405"/>
    </source>
</evidence>
<dbReference type="InterPro" id="IPR036282">
    <property type="entry name" value="Glutathione-S-Trfase_C_sf"/>
</dbReference>
<dbReference type="KEGG" id="nnu:104591181"/>
<dbReference type="GO" id="GO:0004364">
    <property type="term" value="F:glutathione transferase activity"/>
    <property type="evidence" value="ECO:0000318"/>
    <property type="project" value="GO_Central"/>
</dbReference>
<dbReference type="FunFam" id="1.20.1050.10:FF:000012">
    <property type="entry name" value="Tau class glutathione S-transferase"/>
    <property type="match status" value="1"/>
</dbReference>
<dbReference type="GeneID" id="104591181"/>
<dbReference type="OMA" id="WMAYFGV"/>
<reference evidence="6" key="1">
    <citation type="submission" date="2025-08" db="UniProtKB">
        <authorList>
            <consortium name="RefSeq"/>
        </authorList>
    </citation>
    <scope>IDENTIFICATION</scope>
</reference>
<dbReference type="InterPro" id="IPR010987">
    <property type="entry name" value="Glutathione-S-Trfase_C-like"/>
</dbReference>
<dbReference type="SUPFAM" id="SSF47616">
    <property type="entry name" value="GST C-terminal domain-like"/>
    <property type="match status" value="1"/>
</dbReference>
<dbReference type="InParanoid" id="A0A1U7ZAU8"/>
<dbReference type="PROSITE" id="PS50405">
    <property type="entry name" value="GST_CTER"/>
    <property type="match status" value="1"/>
</dbReference>
<keyword evidence="3" id="KW-0963">Cytoplasm</keyword>
<comment type="function">
    <text evidence="3">Is involved in the conjugation of reduced glutathione to a wide number of exogenous and endogenous hydrophobic electrophiles.</text>
</comment>
<comment type="similarity">
    <text evidence="3">Belongs to the GST superfamily.</text>
</comment>
<dbReference type="AlphaFoldDB" id="A0A1U7ZAU8"/>
<dbReference type="InterPro" id="IPR045073">
    <property type="entry name" value="Omega/Tau-like"/>
</dbReference>
<dbReference type="GO" id="GO:0005737">
    <property type="term" value="C:cytoplasm"/>
    <property type="evidence" value="ECO:0000318"/>
    <property type="project" value="GO_Central"/>
</dbReference>
<dbReference type="PANTHER" id="PTHR11260:SF774">
    <property type="entry name" value="GLUTATHIONE TRANSFERASE"/>
    <property type="match status" value="1"/>
</dbReference>
<dbReference type="PANTHER" id="PTHR11260">
    <property type="entry name" value="GLUTATHIONE S-TRANSFERASE, GST, SUPERFAMILY, GST DOMAIN CONTAINING"/>
    <property type="match status" value="1"/>
</dbReference>
<evidence type="ECO:0000313" key="5">
    <source>
        <dbReference type="Proteomes" id="UP000189703"/>
    </source>
</evidence>
<keyword evidence="5" id="KW-1185">Reference proteome</keyword>
<dbReference type="Proteomes" id="UP000189703">
    <property type="component" value="Unplaced"/>
</dbReference>
<organism evidence="5 6">
    <name type="scientific">Nelumbo nucifera</name>
    <name type="common">Sacred lotus</name>
    <dbReference type="NCBI Taxonomy" id="4432"/>
    <lineage>
        <taxon>Eukaryota</taxon>
        <taxon>Viridiplantae</taxon>
        <taxon>Streptophyta</taxon>
        <taxon>Embryophyta</taxon>
        <taxon>Tracheophyta</taxon>
        <taxon>Spermatophyta</taxon>
        <taxon>Magnoliopsida</taxon>
        <taxon>Proteales</taxon>
        <taxon>Nelumbonaceae</taxon>
        <taxon>Nelumbo</taxon>
    </lineage>
</organism>
<dbReference type="GO" id="GO:0005829">
    <property type="term" value="C:cytosol"/>
    <property type="evidence" value="ECO:0007669"/>
    <property type="project" value="UniProtKB-SubCell"/>
</dbReference>
<proteinExistence type="inferred from homology"/>
<gene>
    <name evidence="6" type="primary">LOC104591181</name>
</gene>
<dbReference type="eggNOG" id="KOG0406">
    <property type="taxonomic scope" value="Eukaryota"/>
</dbReference>
<evidence type="ECO:0000256" key="3">
    <source>
        <dbReference type="RuleBase" id="RU369102"/>
    </source>
</evidence>
<protein>
    <recommendedName>
        <fullName evidence="3">Glutathione S-transferase</fullName>
        <ecNumber evidence="3">2.5.1.18</ecNumber>
    </recommendedName>
</protein>
<name>A0A1U7ZAU8_NELNU</name>
<dbReference type="Pfam" id="PF13410">
    <property type="entry name" value="GST_C_2"/>
    <property type="match status" value="1"/>
</dbReference>